<dbReference type="GO" id="GO:0005886">
    <property type="term" value="C:plasma membrane"/>
    <property type="evidence" value="ECO:0007669"/>
    <property type="project" value="UniProtKB-SubCell"/>
</dbReference>
<keyword evidence="2" id="KW-1003">Cell membrane</keyword>
<reference evidence="8 9" key="1">
    <citation type="submission" date="2016-09" db="EMBL/GenBank/DDBJ databases">
        <authorList>
            <person name="Capua I."/>
            <person name="De Benedictis P."/>
            <person name="Joannis T."/>
            <person name="Lombin L.H."/>
            <person name="Cattoli G."/>
        </authorList>
    </citation>
    <scope>NUCLEOTIDE SEQUENCE [LARGE SCALE GENOMIC DNA]</scope>
    <source>
        <strain evidence="8 9">GluBS11</strain>
    </source>
</reference>
<dbReference type="Gene3D" id="3.60.15.10">
    <property type="entry name" value="Ribonuclease Z/Hydroxyacylglutathione hydrolase-like"/>
    <property type="match status" value="1"/>
</dbReference>
<evidence type="ECO:0000313" key="8">
    <source>
        <dbReference type="EMBL" id="SCP97118.1"/>
    </source>
</evidence>
<dbReference type="AlphaFoldDB" id="A0A1D3TT47"/>
<gene>
    <name evidence="8" type="ORF">SAMN05421730_100882</name>
</gene>
<dbReference type="GO" id="GO:0030420">
    <property type="term" value="P:establishment of competence for transformation"/>
    <property type="evidence" value="ECO:0007669"/>
    <property type="project" value="InterPro"/>
</dbReference>
<dbReference type="InterPro" id="IPR004477">
    <property type="entry name" value="ComEC_N"/>
</dbReference>
<dbReference type="InterPro" id="IPR025405">
    <property type="entry name" value="DUF4131"/>
</dbReference>
<proteinExistence type="predicted"/>
<comment type="subcellular location">
    <subcellularLocation>
        <location evidence="1">Cell membrane</location>
        <topology evidence="1">Multi-pass membrane protein</topology>
    </subcellularLocation>
</comment>
<dbReference type="CDD" id="cd07731">
    <property type="entry name" value="ComA-like_MBL-fold"/>
    <property type="match status" value="1"/>
</dbReference>
<keyword evidence="9" id="KW-1185">Reference proteome</keyword>
<organism evidence="8 9">
    <name type="scientific">Anaerobium acetethylicum</name>
    <dbReference type="NCBI Taxonomy" id="1619234"/>
    <lineage>
        <taxon>Bacteria</taxon>
        <taxon>Bacillati</taxon>
        <taxon>Bacillota</taxon>
        <taxon>Clostridia</taxon>
        <taxon>Lachnospirales</taxon>
        <taxon>Lachnospiraceae</taxon>
        <taxon>Anaerobium</taxon>
    </lineage>
</organism>
<dbReference type="STRING" id="1619234.SAMN05421730_100882"/>
<evidence type="ECO:0000256" key="4">
    <source>
        <dbReference type="ARBA" id="ARBA00022989"/>
    </source>
</evidence>
<dbReference type="InterPro" id="IPR052159">
    <property type="entry name" value="Competence_DNA_uptake"/>
</dbReference>
<feature type="transmembrane region" description="Helical" evidence="6">
    <location>
        <begin position="285"/>
        <end position="308"/>
    </location>
</feature>
<dbReference type="InterPro" id="IPR035681">
    <property type="entry name" value="ComA-like_MBL"/>
</dbReference>
<dbReference type="NCBIfam" id="TIGR00360">
    <property type="entry name" value="ComEC_N-term"/>
    <property type="match status" value="1"/>
</dbReference>
<accession>A0A1D3TT47</accession>
<dbReference type="SMART" id="SM00849">
    <property type="entry name" value="Lactamase_B"/>
    <property type="match status" value="1"/>
</dbReference>
<dbReference type="PANTHER" id="PTHR30619:SF7">
    <property type="entry name" value="BETA-LACTAMASE DOMAIN PROTEIN"/>
    <property type="match status" value="1"/>
</dbReference>
<dbReference type="RefSeq" id="WP_091232880.1">
    <property type="nucleotide sequence ID" value="NZ_FMKA01000008.1"/>
</dbReference>
<dbReference type="Pfam" id="PF13567">
    <property type="entry name" value="DUF4131"/>
    <property type="match status" value="1"/>
</dbReference>
<evidence type="ECO:0000256" key="5">
    <source>
        <dbReference type="ARBA" id="ARBA00023136"/>
    </source>
</evidence>
<dbReference type="PANTHER" id="PTHR30619">
    <property type="entry name" value="DNA INTERNALIZATION/COMPETENCE PROTEIN COMEC/REC2"/>
    <property type="match status" value="1"/>
</dbReference>
<dbReference type="InterPro" id="IPR004797">
    <property type="entry name" value="Competence_ComEC/Rec2"/>
</dbReference>
<evidence type="ECO:0000259" key="7">
    <source>
        <dbReference type="SMART" id="SM00849"/>
    </source>
</evidence>
<dbReference type="SUPFAM" id="SSF56281">
    <property type="entry name" value="Metallo-hydrolase/oxidoreductase"/>
    <property type="match status" value="1"/>
</dbReference>
<dbReference type="Proteomes" id="UP000199315">
    <property type="component" value="Unassembled WGS sequence"/>
</dbReference>
<feature type="transmembrane region" description="Helical" evidence="6">
    <location>
        <begin position="481"/>
        <end position="497"/>
    </location>
</feature>
<dbReference type="Pfam" id="PF00753">
    <property type="entry name" value="Lactamase_B"/>
    <property type="match status" value="1"/>
</dbReference>
<keyword evidence="3 6" id="KW-0812">Transmembrane</keyword>
<feature type="domain" description="Metallo-beta-lactamase" evidence="7">
    <location>
        <begin position="533"/>
        <end position="737"/>
    </location>
</feature>
<name>A0A1D3TT47_9FIRM</name>
<dbReference type="OrthoDB" id="9761531at2"/>
<feature type="transmembrane region" description="Helical" evidence="6">
    <location>
        <begin position="329"/>
        <end position="345"/>
    </location>
</feature>
<dbReference type="NCBIfam" id="TIGR00361">
    <property type="entry name" value="ComEC_Rec2"/>
    <property type="match status" value="1"/>
</dbReference>
<dbReference type="InterPro" id="IPR001279">
    <property type="entry name" value="Metallo-B-lactamas"/>
</dbReference>
<dbReference type="Pfam" id="PF03772">
    <property type="entry name" value="Competence"/>
    <property type="match status" value="1"/>
</dbReference>
<evidence type="ECO:0000256" key="2">
    <source>
        <dbReference type="ARBA" id="ARBA00022475"/>
    </source>
</evidence>
<sequence length="785" mass="86244">MRKRPLAAVFLAFITGIFLAGFPLRMGVAAILVSATAFMVPEIRKRLDSPFLLILPIMAIGGMAYTWQDAGWPDAIGAEAWASPGDGNMSAVGGAGECIEENRAVAVTGKVYKREIKNGKNLVYIKNTSIAAGSKGYRAGQIILYFDTDEHFLIGNTIKAEGTVKNWDSAGNEGQFDAASYYRAMKIDYKVDVSRAEVVDETYSSYRETLQKVRERLERSFEMTLGEQDASIMKTMILGDKSELDRSIEELYQKSGIVHILSISGQHISLIGMVLYNLLRRLGLSFKKAGCLCIFCVISYGIMTGLGISSFRAVLMFSIGVAAQMWGRSYDVITAMSLSAFLLLFENPRYLYNPGFLLSFGAVAGIMVVAPAIENAASKKNIVIRTLSASIGINVVTIPILAYYYYELPVYSILLNILIIPPMSIVLISGILCGIAGNVSIPVAVLFAAPCHYILLFCEKACSVFMSLPHALHVTGRPEKWQLWLYYCLLAVFIAGVKRKWGRKCLAILPLLILVIAFQRNEGFSATFLDVGQGDGIYIETPEGLHILVDGGSTGVKEVGTYRIIPFLKYNGTGVIDYAIVTHADEDHISGLKEILEESDENGIRVRCLLMPDTSLKDEAYLGLVSLAQANGVKVKYIRKGTEIRNGDFTIKCLHPTAEFPASSRNSYSTVLDVSCGGFDMLLTGDLEADGEKLILESGLMRDYDLLKVAHHGSKFSTSQEFIEAVTPEIAVISCGEGNRFGHPHQEVLDRIKSMEVEIMTTPDCGQITIRMDGSSMKVERFLKY</sequence>
<evidence type="ECO:0000256" key="3">
    <source>
        <dbReference type="ARBA" id="ARBA00022692"/>
    </source>
</evidence>
<protein>
    <submittedName>
        <fullName evidence="8">Competence protein ComEC</fullName>
    </submittedName>
</protein>
<feature type="transmembrane region" description="Helical" evidence="6">
    <location>
        <begin position="351"/>
        <end position="370"/>
    </location>
</feature>
<feature type="transmembrane region" description="Helical" evidence="6">
    <location>
        <begin position="443"/>
        <end position="469"/>
    </location>
</feature>
<feature type="transmembrane region" description="Helical" evidence="6">
    <location>
        <begin position="382"/>
        <end position="406"/>
    </location>
</feature>
<keyword evidence="4 6" id="KW-1133">Transmembrane helix</keyword>
<feature type="transmembrane region" description="Helical" evidence="6">
    <location>
        <begin position="412"/>
        <end position="436"/>
    </location>
</feature>
<evidence type="ECO:0000256" key="1">
    <source>
        <dbReference type="ARBA" id="ARBA00004651"/>
    </source>
</evidence>
<evidence type="ECO:0000313" key="9">
    <source>
        <dbReference type="Proteomes" id="UP000199315"/>
    </source>
</evidence>
<feature type="transmembrane region" description="Helical" evidence="6">
    <location>
        <begin position="256"/>
        <end position="279"/>
    </location>
</feature>
<dbReference type="InterPro" id="IPR036866">
    <property type="entry name" value="RibonucZ/Hydroxyglut_hydro"/>
</dbReference>
<dbReference type="EMBL" id="FMKA01000008">
    <property type="protein sequence ID" value="SCP97118.1"/>
    <property type="molecule type" value="Genomic_DNA"/>
</dbReference>
<keyword evidence="5 6" id="KW-0472">Membrane</keyword>
<evidence type="ECO:0000256" key="6">
    <source>
        <dbReference type="SAM" id="Phobius"/>
    </source>
</evidence>